<sequence length="92" mass="10068">MLAAGLHPYVAWLVGWSIATFVFYGLDKSRAQGGGARIPELVLHGMALLGGFPGGWIGRSYFRHKTLHHAFLLVLILSTVLHAGIALWLFRA</sequence>
<reference evidence="2 3" key="1">
    <citation type="submission" date="2015-09" db="EMBL/GenBank/DDBJ databases">
        <title>Draft genome sequence of Kouleothrix aurantiaca JCM 19913.</title>
        <authorList>
            <person name="Hemp J."/>
        </authorList>
    </citation>
    <scope>NUCLEOTIDE SEQUENCE [LARGE SCALE GENOMIC DNA]</scope>
    <source>
        <strain evidence="2 3">COM-B</strain>
    </source>
</reference>
<name>A0A0P9H6Q7_9CHLR</name>
<feature type="transmembrane region" description="Helical" evidence="1">
    <location>
        <begin position="70"/>
        <end position="90"/>
    </location>
</feature>
<keyword evidence="1" id="KW-0812">Transmembrane</keyword>
<keyword evidence="1" id="KW-0472">Membrane</keyword>
<evidence type="ECO:0000313" key="3">
    <source>
        <dbReference type="Proteomes" id="UP000050509"/>
    </source>
</evidence>
<dbReference type="Pfam" id="PF06961">
    <property type="entry name" value="DUF1294"/>
    <property type="match status" value="1"/>
</dbReference>
<dbReference type="InterPro" id="IPR010718">
    <property type="entry name" value="DUF1294"/>
</dbReference>
<dbReference type="EMBL" id="LJCR01001892">
    <property type="protein sequence ID" value="KPV49558.1"/>
    <property type="molecule type" value="Genomic_DNA"/>
</dbReference>
<dbReference type="Proteomes" id="UP000050509">
    <property type="component" value="Unassembled WGS sequence"/>
</dbReference>
<proteinExistence type="predicted"/>
<gene>
    <name evidence="2" type="ORF">SE17_31930</name>
</gene>
<dbReference type="PIRSF" id="PIRSF002599">
    <property type="entry name" value="Cold_shock_A"/>
    <property type="match status" value="1"/>
</dbReference>
<evidence type="ECO:0000313" key="2">
    <source>
        <dbReference type="EMBL" id="KPV49558.1"/>
    </source>
</evidence>
<accession>A0A0P9H6Q7</accession>
<organism evidence="2 3">
    <name type="scientific">Kouleothrix aurantiaca</name>
    <dbReference type="NCBI Taxonomy" id="186479"/>
    <lineage>
        <taxon>Bacteria</taxon>
        <taxon>Bacillati</taxon>
        <taxon>Chloroflexota</taxon>
        <taxon>Chloroflexia</taxon>
        <taxon>Chloroflexales</taxon>
        <taxon>Roseiflexineae</taxon>
        <taxon>Roseiflexaceae</taxon>
        <taxon>Kouleothrix</taxon>
    </lineage>
</organism>
<protein>
    <recommendedName>
        <fullName evidence="4">DUF1294 domain-containing protein</fullName>
    </recommendedName>
</protein>
<dbReference type="AlphaFoldDB" id="A0A0P9H6Q7"/>
<evidence type="ECO:0000256" key="1">
    <source>
        <dbReference type="SAM" id="Phobius"/>
    </source>
</evidence>
<dbReference type="GO" id="GO:0003676">
    <property type="term" value="F:nucleic acid binding"/>
    <property type="evidence" value="ECO:0007669"/>
    <property type="project" value="InterPro"/>
</dbReference>
<feature type="transmembrane region" description="Helical" evidence="1">
    <location>
        <begin position="6"/>
        <end position="26"/>
    </location>
</feature>
<feature type="transmembrane region" description="Helical" evidence="1">
    <location>
        <begin position="38"/>
        <end position="58"/>
    </location>
</feature>
<keyword evidence="3" id="KW-1185">Reference proteome</keyword>
<evidence type="ECO:0008006" key="4">
    <source>
        <dbReference type="Google" id="ProtNLM"/>
    </source>
</evidence>
<comment type="caution">
    <text evidence="2">The sequence shown here is derived from an EMBL/GenBank/DDBJ whole genome shotgun (WGS) entry which is preliminary data.</text>
</comment>
<dbReference type="InterPro" id="IPR012156">
    <property type="entry name" value="Cold_shock_CspA"/>
</dbReference>
<keyword evidence="1" id="KW-1133">Transmembrane helix</keyword>